<dbReference type="AlphaFoldDB" id="A0A4R2NKH1"/>
<proteinExistence type="predicted"/>
<dbReference type="InterPro" id="IPR009959">
    <property type="entry name" value="Cyclase_SnoaL-like"/>
</dbReference>
<feature type="domain" description="SnoaL-like" evidence="1">
    <location>
        <begin position="151"/>
        <end position="256"/>
    </location>
</feature>
<dbReference type="Pfam" id="PF12680">
    <property type="entry name" value="SnoaL_2"/>
    <property type="match status" value="1"/>
</dbReference>
<protein>
    <submittedName>
        <fullName evidence="2">Ketosteroid isomerase-like protein</fullName>
    </submittedName>
</protein>
<gene>
    <name evidence="2" type="ORF">EV195_1144</name>
</gene>
<dbReference type="PANTHER" id="PTHR38436:SF1">
    <property type="entry name" value="ESTER CYCLASE"/>
    <property type="match status" value="1"/>
</dbReference>
<dbReference type="EMBL" id="SLXM01000014">
    <property type="protein sequence ID" value="TCP22099.1"/>
    <property type="molecule type" value="Genomic_DNA"/>
</dbReference>
<dbReference type="Proteomes" id="UP000294564">
    <property type="component" value="Unassembled WGS sequence"/>
</dbReference>
<dbReference type="SUPFAM" id="SSF54427">
    <property type="entry name" value="NTF2-like"/>
    <property type="match status" value="2"/>
</dbReference>
<comment type="caution">
    <text evidence="2">The sequence shown here is derived from an EMBL/GenBank/DDBJ whole genome shotgun (WGS) entry which is preliminary data.</text>
</comment>
<name>A0A4R2NKH1_9FLAO</name>
<sequence length="274" mass="30876">MKNKKAIEAFYTKALTVNTETTPIEVLTPVMAENYQSSSSTGSKSAKELMGQLQFFWKLIPDLKWEIQQIANDGDIYVVRSIATGTPNGDFMGLPTDGSKSFKIMTMDMHTMKDGKFISTNHIEDWATAMKQLQPKDASTSEETMEIAMNFMGAMGKGDMETMKKLMHDDMVWHNEGDKSLPWIGPWKGKNVILEKFLAAFGSNFKTIKWEPIDALSKGDTAAFFGNMIGELTKTGKQTPEFTYALRVKVKDGKVILWNWFEDSYAVSKAYHNN</sequence>
<dbReference type="GO" id="GO:0030638">
    <property type="term" value="P:polyketide metabolic process"/>
    <property type="evidence" value="ECO:0007669"/>
    <property type="project" value="InterPro"/>
</dbReference>
<dbReference type="RefSeq" id="WP_165915758.1">
    <property type="nucleotide sequence ID" value="NZ_SLXM01000014.1"/>
</dbReference>
<evidence type="ECO:0000259" key="1">
    <source>
        <dbReference type="Pfam" id="PF12680"/>
    </source>
</evidence>
<evidence type="ECO:0000313" key="2">
    <source>
        <dbReference type="EMBL" id="TCP22099.1"/>
    </source>
</evidence>
<dbReference type="Gene3D" id="3.10.450.50">
    <property type="match status" value="2"/>
</dbReference>
<organism evidence="2 3">
    <name type="scientific">Tenacibaculum skagerrakense</name>
    <dbReference type="NCBI Taxonomy" id="186571"/>
    <lineage>
        <taxon>Bacteria</taxon>
        <taxon>Pseudomonadati</taxon>
        <taxon>Bacteroidota</taxon>
        <taxon>Flavobacteriia</taxon>
        <taxon>Flavobacteriales</taxon>
        <taxon>Flavobacteriaceae</taxon>
        <taxon>Tenacibaculum</taxon>
    </lineage>
</organism>
<reference evidence="2 3" key="1">
    <citation type="submission" date="2019-03" db="EMBL/GenBank/DDBJ databases">
        <title>Genomic Encyclopedia of Type Strains, Phase IV (KMG-IV): sequencing the most valuable type-strain genomes for metagenomic binning, comparative biology and taxonomic classification.</title>
        <authorList>
            <person name="Goeker M."/>
        </authorList>
    </citation>
    <scope>NUCLEOTIDE SEQUENCE [LARGE SCALE GENOMIC DNA]</scope>
    <source>
        <strain evidence="2 3">DSM 14836</strain>
    </source>
</reference>
<dbReference type="PANTHER" id="PTHR38436">
    <property type="entry name" value="POLYKETIDE CYCLASE SNOAL-LIKE DOMAIN"/>
    <property type="match status" value="1"/>
</dbReference>
<dbReference type="Pfam" id="PF07366">
    <property type="entry name" value="SnoaL"/>
    <property type="match status" value="1"/>
</dbReference>
<dbReference type="InterPro" id="IPR032710">
    <property type="entry name" value="NTF2-like_dom_sf"/>
</dbReference>
<dbReference type="GO" id="GO:0016853">
    <property type="term" value="F:isomerase activity"/>
    <property type="evidence" value="ECO:0007669"/>
    <property type="project" value="UniProtKB-KW"/>
</dbReference>
<accession>A0A4R2NKH1</accession>
<dbReference type="InterPro" id="IPR037401">
    <property type="entry name" value="SnoaL-like"/>
</dbReference>
<evidence type="ECO:0000313" key="3">
    <source>
        <dbReference type="Proteomes" id="UP000294564"/>
    </source>
</evidence>
<keyword evidence="2" id="KW-0413">Isomerase</keyword>
<keyword evidence="3" id="KW-1185">Reference proteome</keyword>